<evidence type="ECO:0000313" key="2">
    <source>
        <dbReference type="EMBL" id="PRP82683.1"/>
    </source>
</evidence>
<evidence type="ECO:0000313" key="3">
    <source>
        <dbReference type="Proteomes" id="UP000241769"/>
    </source>
</evidence>
<keyword evidence="3" id="KW-1185">Reference proteome</keyword>
<organism evidence="2 3">
    <name type="scientific">Planoprotostelium fungivorum</name>
    <dbReference type="NCBI Taxonomy" id="1890364"/>
    <lineage>
        <taxon>Eukaryota</taxon>
        <taxon>Amoebozoa</taxon>
        <taxon>Evosea</taxon>
        <taxon>Variosea</taxon>
        <taxon>Cavosteliida</taxon>
        <taxon>Cavosteliaceae</taxon>
        <taxon>Planoprotostelium</taxon>
    </lineage>
</organism>
<dbReference type="InParanoid" id="A0A2P6NFE4"/>
<dbReference type="AlphaFoldDB" id="A0A2P6NFE4"/>
<gene>
    <name evidence="2" type="ORF">PROFUN_10047</name>
</gene>
<dbReference type="EMBL" id="MDYQ01000098">
    <property type="protein sequence ID" value="PRP82683.1"/>
    <property type="molecule type" value="Genomic_DNA"/>
</dbReference>
<dbReference type="Proteomes" id="UP000241769">
    <property type="component" value="Unassembled WGS sequence"/>
</dbReference>
<accession>A0A2P6NFE4</accession>
<feature type="region of interest" description="Disordered" evidence="1">
    <location>
        <begin position="79"/>
        <end position="102"/>
    </location>
</feature>
<protein>
    <submittedName>
        <fullName evidence="2">Uncharacterized protein</fullName>
    </submittedName>
</protein>
<evidence type="ECO:0000256" key="1">
    <source>
        <dbReference type="SAM" id="MobiDB-lite"/>
    </source>
</evidence>
<name>A0A2P6NFE4_9EUKA</name>
<reference evidence="2 3" key="1">
    <citation type="journal article" date="2018" name="Genome Biol. Evol.">
        <title>Multiple Roots of Fruiting Body Formation in Amoebozoa.</title>
        <authorList>
            <person name="Hillmann F."/>
            <person name="Forbes G."/>
            <person name="Novohradska S."/>
            <person name="Ferling I."/>
            <person name="Riege K."/>
            <person name="Groth M."/>
            <person name="Westermann M."/>
            <person name="Marz M."/>
            <person name="Spaller T."/>
            <person name="Winckler T."/>
            <person name="Schaap P."/>
            <person name="Glockner G."/>
        </authorList>
    </citation>
    <scope>NUCLEOTIDE SEQUENCE [LARGE SCALE GENOMIC DNA]</scope>
    <source>
        <strain evidence="2 3">Jena</strain>
    </source>
</reference>
<sequence>MRHTRNDTIKYLNDCKPQVMLELSKNVKRMRREDAHSVLVQCFKIRSLFPLEVNSSASTHMWPPIQTCPTGLPVMKSQTVTPPLSDHTESQRSRVSIRNLLC</sequence>
<proteinExistence type="predicted"/>
<comment type="caution">
    <text evidence="2">The sequence shown here is derived from an EMBL/GenBank/DDBJ whole genome shotgun (WGS) entry which is preliminary data.</text>
</comment>